<evidence type="ECO:0000313" key="10">
    <source>
        <dbReference type="Proteomes" id="UP000028123"/>
    </source>
</evidence>
<name>A0A081P1K5_9BACL</name>
<keyword evidence="2" id="KW-0813">Transport</keyword>
<feature type="transmembrane region" description="Helical" evidence="7">
    <location>
        <begin position="114"/>
        <end position="136"/>
    </location>
</feature>
<evidence type="ECO:0000256" key="2">
    <source>
        <dbReference type="ARBA" id="ARBA00022448"/>
    </source>
</evidence>
<protein>
    <submittedName>
        <fullName evidence="9">MFS transporter</fullName>
    </submittedName>
</protein>
<dbReference type="PANTHER" id="PTHR23513:SF6">
    <property type="entry name" value="MAJOR FACILITATOR SUPERFAMILY ASSOCIATED DOMAIN-CONTAINING PROTEIN"/>
    <property type="match status" value="1"/>
</dbReference>
<dbReference type="eggNOG" id="COG2814">
    <property type="taxonomic scope" value="Bacteria"/>
</dbReference>
<dbReference type="SUPFAM" id="SSF103473">
    <property type="entry name" value="MFS general substrate transporter"/>
    <property type="match status" value="1"/>
</dbReference>
<keyword evidence="6 7" id="KW-0472">Membrane</keyword>
<feature type="transmembrane region" description="Helical" evidence="7">
    <location>
        <begin position="269"/>
        <end position="289"/>
    </location>
</feature>
<keyword evidence="4 7" id="KW-0812">Transmembrane</keyword>
<evidence type="ECO:0000256" key="3">
    <source>
        <dbReference type="ARBA" id="ARBA00022475"/>
    </source>
</evidence>
<dbReference type="InterPro" id="IPR020846">
    <property type="entry name" value="MFS_dom"/>
</dbReference>
<evidence type="ECO:0000256" key="6">
    <source>
        <dbReference type="ARBA" id="ARBA00023136"/>
    </source>
</evidence>
<dbReference type="InterPro" id="IPR010290">
    <property type="entry name" value="TM_effector"/>
</dbReference>
<keyword evidence="3" id="KW-1003">Cell membrane</keyword>
<feature type="transmembrane region" description="Helical" evidence="7">
    <location>
        <begin position="363"/>
        <end position="380"/>
    </location>
</feature>
<sequence length="417" mass="44569">MEASAAGRSYEPSLPEFKRNYPVYRFVGSSFISYCGDQIQLIAIPLLVLAITGSPVSMGIVTALERLPVLLQPLTGIWSDRLNRKTLLLLCDLGRGVITGLLGLLFIVDSLQMWHVYIGAFAAGVLGQIYTTAQIASVPNLVRKSDLQTVNAVNSGFANLAVLAAPGLGGMVIGLYNPGYAVLVNSATFFISFLTVLSLPIRRTVVGSNTAKANSFYEDLKEGFQFVTRTKPILFTNLAMLVSVFGTTLFLTLMVFHLKETIQLPVGRIGWLLSAGGLGAVGGALVTAVLRKRFSYRTILFAASCLGGLSVVVFSQSQTYAVLLLSNAAGTIAASAMNPCIVTIRQTLTPDRLLGRVQATSRFMTWTLMPVAAFLAGVLAERLGTHGTILLGGLLSTAGSLLYLHPSLKDKQKTSAR</sequence>
<gene>
    <name evidence="9" type="ORF">ET33_07480</name>
</gene>
<evidence type="ECO:0000256" key="4">
    <source>
        <dbReference type="ARBA" id="ARBA00022692"/>
    </source>
</evidence>
<organism evidence="9 10">
    <name type="scientific">Paenibacillus tyrfis</name>
    <dbReference type="NCBI Taxonomy" id="1501230"/>
    <lineage>
        <taxon>Bacteria</taxon>
        <taxon>Bacillati</taxon>
        <taxon>Bacillota</taxon>
        <taxon>Bacilli</taxon>
        <taxon>Bacillales</taxon>
        <taxon>Paenibacillaceae</taxon>
        <taxon>Paenibacillus</taxon>
    </lineage>
</organism>
<dbReference type="Gene3D" id="1.20.1250.20">
    <property type="entry name" value="MFS general substrate transporter like domains"/>
    <property type="match status" value="1"/>
</dbReference>
<keyword evidence="10" id="KW-1185">Reference proteome</keyword>
<dbReference type="InterPro" id="IPR036259">
    <property type="entry name" value="MFS_trans_sf"/>
</dbReference>
<evidence type="ECO:0000259" key="8">
    <source>
        <dbReference type="PROSITE" id="PS50850"/>
    </source>
</evidence>
<dbReference type="GO" id="GO:0022857">
    <property type="term" value="F:transmembrane transporter activity"/>
    <property type="evidence" value="ECO:0007669"/>
    <property type="project" value="InterPro"/>
</dbReference>
<evidence type="ECO:0000256" key="7">
    <source>
        <dbReference type="SAM" id="Phobius"/>
    </source>
</evidence>
<dbReference type="Proteomes" id="UP000028123">
    <property type="component" value="Unassembled WGS sequence"/>
</dbReference>
<feature type="domain" description="Major facilitator superfamily (MFS) profile" evidence="8">
    <location>
        <begin position="232"/>
        <end position="417"/>
    </location>
</feature>
<keyword evidence="5 7" id="KW-1133">Transmembrane helix</keyword>
<reference evidence="9 10" key="1">
    <citation type="submission" date="2014-06" db="EMBL/GenBank/DDBJ databases">
        <title>Draft genome sequence of Paenibacillus sp. MSt1.</title>
        <authorList>
            <person name="Aw Y.K."/>
            <person name="Ong K.S."/>
            <person name="Gan H.M."/>
            <person name="Lee S.M."/>
        </authorList>
    </citation>
    <scope>NUCLEOTIDE SEQUENCE [LARGE SCALE GENOMIC DNA]</scope>
    <source>
        <strain evidence="9 10">MSt1</strain>
    </source>
</reference>
<dbReference type="RefSeq" id="WP_036684853.1">
    <property type="nucleotide sequence ID" value="NZ_JNVM01000015.1"/>
</dbReference>
<feature type="transmembrane region" description="Helical" evidence="7">
    <location>
        <begin position="86"/>
        <end position="108"/>
    </location>
</feature>
<comment type="caution">
    <text evidence="9">The sequence shown here is derived from an EMBL/GenBank/DDBJ whole genome shotgun (WGS) entry which is preliminary data.</text>
</comment>
<proteinExistence type="predicted"/>
<evidence type="ECO:0000313" key="9">
    <source>
        <dbReference type="EMBL" id="KEQ24578.1"/>
    </source>
</evidence>
<feature type="transmembrane region" description="Helical" evidence="7">
    <location>
        <begin position="234"/>
        <end position="257"/>
    </location>
</feature>
<feature type="transmembrane region" description="Helical" evidence="7">
    <location>
        <begin position="296"/>
        <end position="314"/>
    </location>
</feature>
<feature type="transmembrane region" description="Helical" evidence="7">
    <location>
        <begin position="386"/>
        <end position="404"/>
    </location>
</feature>
<evidence type="ECO:0000256" key="5">
    <source>
        <dbReference type="ARBA" id="ARBA00022989"/>
    </source>
</evidence>
<accession>A0A081P1K5</accession>
<comment type="subcellular location">
    <subcellularLocation>
        <location evidence="1">Cell membrane</location>
        <topology evidence="1">Multi-pass membrane protein</topology>
    </subcellularLocation>
</comment>
<dbReference type="AlphaFoldDB" id="A0A081P1K5"/>
<dbReference type="CDD" id="cd06173">
    <property type="entry name" value="MFS_MefA_like"/>
    <property type="match status" value="1"/>
</dbReference>
<dbReference type="OrthoDB" id="9775268at2"/>
<feature type="transmembrane region" description="Helical" evidence="7">
    <location>
        <begin position="39"/>
        <end position="65"/>
    </location>
</feature>
<dbReference type="PROSITE" id="PS50850">
    <property type="entry name" value="MFS"/>
    <property type="match status" value="1"/>
</dbReference>
<feature type="transmembrane region" description="Helical" evidence="7">
    <location>
        <begin position="320"/>
        <end position="342"/>
    </location>
</feature>
<dbReference type="PANTHER" id="PTHR23513">
    <property type="entry name" value="INTEGRAL MEMBRANE EFFLUX PROTEIN-RELATED"/>
    <property type="match status" value="1"/>
</dbReference>
<feature type="transmembrane region" description="Helical" evidence="7">
    <location>
        <begin position="182"/>
        <end position="201"/>
    </location>
</feature>
<dbReference type="EMBL" id="JNVM01000015">
    <property type="protein sequence ID" value="KEQ24578.1"/>
    <property type="molecule type" value="Genomic_DNA"/>
</dbReference>
<feature type="transmembrane region" description="Helical" evidence="7">
    <location>
        <begin position="157"/>
        <end position="176"/>
    </location>
</feature>
<dbReference type="GO" id="GO:0005886">
    <property type="term" value="C:plasma membrane"/>
    <property type="evidence" value="ECO:0007669"/>
    <property type="project" value="UniProtKB-SubCell"/>
</dbReference>
<evidence type="ECO:0000256" key="1">
    <source>
        <dbReference type="ARBA" id="ARBA00004651"/>
    </source>
</evidence>
<dbReference type="Pfam" id="PF05977">
    <property type="entry name" value="MFS_3"/>
    <property type="match status" value="1"/>
</dbReference>